<dbReference type="EMBL" id="BMKP01000005">
    <property type="protein sequence ID" value="GGF15600.1"/>
    <property type="molecule type" value="Genomic_DNA"/>
</dbReference>
<accession>A0ABQ1UE54</accession>
<evidence type="ECO:0000256" key="1">
    <source>
        <dbReference type="SAM" id="Phobius"/>
    </source>
</evidence>
<evidence type="ECO:0000313" key="3">
    <source>
        <dbReference type="Proteomes" id="UP000655016"/>
    </source>
</evidence>
<feature type="transmembrane region" description="Helical" evidence="1">
    <location>
        <begin position="36"/>
        <end position="58"/>
    </location>
</feature>
<dbReference type="PANTHER" id="PTHR37947">
    <property type="entry name" value="BLL2462 PROTEIN"/>
    <property type="match status" value="1"/>
</dbReference>
<comment type="caution">
    <text evidence="2">The sequence shown here is derived from an EMBL/GenBank/DDBJ whole genome shotgun (WGS) entry which is preliminary data.</text>
</comment>
<keyword evidence="1" id="KW-0812">Transmembrane</keyword>
<feature type="transmembrane region" description="Helical" evidence="1">
    <location>
        <begin position="651"/>
        <end position="668"/>
    </location>
</feature>
<sequence length="675" mass="76406">MTTNTILLLLLSLVIAGGLSYFQYFYKAKSYSNVNILLAFLRFLVIFGLLVLLINPVMTKNSLQVTKTPLAIAVDNSSSITALKSDKKVTELYQKLISNPALKDKFEIQSYQFDADFKPSDKFDFKGKQTNLDEVAKNLKSINKNLIFPTVIITDGNQTTGNDYVYRFDPVNKVYPLVVGDTATFFDLKINQLNVNKYAFHKNKFPVEIFLQYAGTKAVNADFTISQGNSVLTREKVSFSPSKKTASLNVLLPADKVGLQIFRANVSSNVKEKNSYNNIKNFAVEVIDQKSTIAIVSTINHPDIGALKRSIETNAQRKVILAKPNEIDKLNDVSVLVLYQPNGAFKPIFDNNKLAGTNTFIITGNNTDFNYLNQKQNNLVFKMSGQREDYLTEFQSQFNLFAIENIGFENFPPLQNLFGNITTNGNVSVLLSSKIRNVSTNAPLLAFAENQNKRTAFLLGENSWKWRLQSHIDNQSFEKYDVFTDKIIQFLASSASRKSLVVTHENFYNSGEAIVINAQYFNKNYEFDEKARLTITVTNTETKQSKNYDLLKGNNSFSANLDGLSAGKYTFTVKELNSNTVYSSRFEILDFDIEKQFVNPDVQKLKQLALQTNGKAFFENQADDLIQTLLENKEYKSIEKNISTKTPIIDWVWLLVLIAALLTTEWFVRKYNGLL</sequence>
<protein>
    <recommendedName>
        <fullName evidence="4">VWA domain-containing protein</fullName>
    </recommendedName>
</protein>
<evidence type="ECO:0000313" key="2">
    <source>
        <dbReference type="EMBL" id="GGF15600.1"/>
    </source>
</evidence>
<dbReference type="RefSeq" id="WP_163394591.1">
    <property type="nucleotide sequence ID" value="NZ_BMKP01000005.1"/>
</dbReference>
<keyword evidence="1" id="KW-1133">Transmembrane helix</keyword>
<keyword evidence="3" id="KW-1185">Reference proteome</keyword>
<name>A0ABQ1UE54_9FLAO</name>
<gene>
    <name evidence="2" type="ORF">GCM10011518_26200</name>
</gene>
<evidence type="ECO:0008006" key="4">
    <source>
        <dbReference type="Google" id="ProtNLM"/>
    </source>
</evidence>
<feature type="transmembrane region" description="Helical" evidence="1">
    <location>
        <begin position="6"/>
        <end position="24"/>
    </location>
</feature>
<dbReference type="PANTHER" id="PTHR37947:SF1">
    <property type="entry name" value="BLL2462 PROTEIN"/>
    <property type="match status" value="1"/>
</dbReference>
<organism evidence="2 3">
    <name type="scientific">Flavobacterium limi</name>
    <dbReference type="NCBI Taxonomy" id="2045105"/>
    <lineage>
        <taxon>Bacteria</taxon>
        <taxon>Pseudomonadati</taxon>
        <taxon>Bacteroidota</taxon>
        <taxon>Flavobacteriia</taxon>
        <taxon>Flavobacteriales</taxon>
        <taxon>Flavobacteriaceae</taxon>
        <taxon>Flavobacterium</taxon>
    </lineage>
</organism>
<proteinExistence type="predicted"/>
<dbReference type="Proteomes" id="UP000655016">
    <property type="component" value="Unassembled WGS sequence"/>
</dbReference>
<keyword evidence="1" id="KW-0472">Membrane</keyword>
<reference evidence="3" key="1">
    <citation type="journal article" date="2019" name="Int. J. Syst. Evol. Microbiol.">
        <title>The Global Catalogue of Microorganisms (GCM) 10K type strain sequencing project: providing services to taxonomists for standard genome sequencing and annotation.</title>
        <authorList>
            <consortium name="The Broad Institute Genomics Platform"/>
            <consortium name="The Broad Institute Genome Sequencing Center for Infectious Disease"/>
            <person name="Wu L."/>
            <person name="Ma J."/>
        </authorList>
    </citation>
    <scope>NUCLEOTIDE SEQUENCE [LARGE SCALE GENOMIC DNA]</scope>
    <source>
        <strain evidence="3">CGMCC 1.16060</strain>
    </source>
</reference>